<reference evidence="1 2" key="1">
    <citation type="submission" date="2014-03" db="EMBL/GenBank/DDBJ databases">
        <title>Draft genome sequence of the novel thermoacidophilic archaea Acidianus copahuensis ALE1 strain, isolated from Copahue volcanic area in Neuquen Argentina.</title>
        <authorList>
            <person name="Urbieta M.S."/>
            <person name="Rascovan N."/>
            <person name="Castro C."/>
            <person name="Revale S."/>
            <person name="Giaveno M.A."/>
            <person name="Vazquez M.P."/>
            <person name="Donati E.R."/>
        </authorList>
    </citation>
    <scope>NUCLEOTIDE SEQUENCE [LARGE SCALE GENOMIC DNA]</scope>
    <source>
        <strain evidence="1 2">ALE1</strain>
    </source>
</reference>
<gene>
    <name evidence="1" type="ORF">CM19_04020</name>
</gene>
<comment type="caution">
    <text evidence="1">The sequence shown here is derived from an EMBL/GenBank/DDBJ whole genome shotgun (WGS) entry which is preliminary data.</text>
</comment>
<accession>A0A031LS32</accession>
<dbReference type="AlphaFoldDB" id="A0A031LS32"/>
<evidence type="ECO:0000313" key="1">
    <source>
        <dbReference type="EMBL" id="EZQ10601.1"/>
    </source>
</evidence>
<dbReference type="Proteomes" id="UP000024332">
    <property type="component" value="Unassembled WGS sequence"/>
</dbReference>
<evidence type="ECO:0000313" key="2">
    <source>
        <dbReference type="Proteomes" id="UP000024332"/>
    </source>
</evidence>
<sequence length="84" mass="9822">MLVKISCPLCDFKTSSKRSYNGHLWKHLITSCPVCGKKLKNGNYRELRKHLLRTRDDEHKLLKKKLATGIIMEKGISKIIHEYQ</sequence>
<dbReference type="Gene3D" id="3.30.160.60">
    <property type="entry name" value="Classic Zinc Finger"/>
    <property type="match status" value="1"/>
</dbReference>
<name>A0A031LS32_9CREN</name>
<proteinExistence type="predicted"/>
<protein>
    <recommendedName>
        <fullName evidence="3">C2H2-type domain-containing protein</fullName>
    </recommendedName>
</protein>
<dbReference type="STRING" id="1160895.CM19_04020"/>
<evidence type="ECO:0008006" key="3">
    <source>
        <dbReference type="Google" id="ProtNLM"/>
    </source>
</evidence>
<keyword evidence="2" id="KW-1185">Reference proteome</keyword>
<dbReference type="EMBL" id="JFZT01000021">
    <property type="protein sequence ID" value="EZQ10601.1"/>
    <property type="molecule type" value="Genomic_DNA"/>
</dbReference>
<organism evidence="1 2">
    <name type="scientific">Candidatus Acidianus copahuensis</name>
    <dbReference type="NCBI Taxonomy" id="1160895"/>
    <lineage>
        <taxon>Archaea</taxon>
        <taxon>Thermoproteota</taxon>
        <taxon>Thermoprotei</taxon>
        <taxon>Sulfolobales</taxon>
        <taxon>Sulfolobaceae</taxon>
        <taxon>Acidianus</taxon>
    </lineage>
</organism>